<protein>
    <submittedName>
        <fullName evidence="2">Uncharacterized protein</fullName>
    </submittedName>
</protein>
<name>B8J6W2_ANAD2</name>
<keyword evidence="1" id="KW-0812">Transmembrane</keyword>
<reference evidence="2" key="1">
    <citation type="submission" date="2009-01" db="EMBL/GenBank/DDBJ databases">
        <title>Complete sequence of Anaeromyxobacter dehalogenans 2CP-1.</title>
        <authorList>
            <consortium name="US DOE Joint Genome Institute"/>
            <person name="Lucas S."/>
            <person name="Copeland A."/>
            <person name="Lapidus A."/>
            <person name="Glavina del Rio T."/>
            <person name="Dalin E."/>
            <person name="Tice H."/>
            <person name="Bruce D."/>
            <person name="Goodwin L."/>
            <person name="Pitluck S."/>
            <person name="Saunders E."/>
            <person name="Brettin T."/>
            <person name="Detter J.C."/>
            <person name="Han C."/>
            <person name="Larimer F."/>
            <person name="Land M."/>
            <person name="Hauser L."/>
            <person name="Kyrpides N."/>
            <person name="Ovchinnikova G."/>
            <person name="Beliaev A.S."/>
            <person name="Richardson P."/>
        </authorList>
    </citation>
    <scope>NUCLEOTIDE SEQUENCE</scope>
    <source>
        <strain evidence="2">2CP-1</strain>
    </source>
</reference>
<gene>
    <name evidence="2" type="ordered locus">A2cp1_3758</name>
</gene>
<keyword evidence="1" id="KW-1133">Transmembrane helix</keyword>
<accession>B8J6W2</accession>
<dbReference type="KEGG" id="acp:A2cp1_3758"/>
<feature type="transmembrane region" description="Helical" evidence="1">
    <location>
        <begin position="20"/>
        <end position="39"/>
    </location>
</feature>
<organism evidence="2 3">
    <name type="scientific">Anaeromyxobacter dehalogenans (strain ATCC BAA-258 / DSM 21875 / 2CP-1)</name>
    <dbReference type="NCBI Taxonomy" id="455488"/>
    <lineage>
        <taxon>Bacteria</taxon>
        <taxon>Pseudomonadati</taxon>
        <taxon>Myxococcota</taxon>
        <taxon>Myxococcia</taxon>
        <taxon>Myxococcales</taxon>
        <taxon>Cystobacterineae</taxon>
        <taxon>Anaeromyxobacteraceae</taxon>
        <taxon>Anaeromyxobacter</taxon>
    </lineage>
</organism>
<dbReference type="AlphaFoldDB" id="B8J6W2"/>
<dbReference type="EMBL" id="CP001359">
    <property type="protein sequence ID" value="ACL67084.1"/>
    <property type="molecule type" value="Genomic_DNA"/>
</dbReference>
<evidence type="ECO:0000313" key="3">
    <source>
        <dbReference type="Proteomes" id="UP000007089"/>
    </source>
</evidence>
<sequence length="50" mass="5214">MKALPPSREQRRHDAAVEGALSVAALLVIIAIGVPWLLAKLAGRAVPTSV</sequence>
<evidence type="ECO:0000313" key="2">
    <source>
        <dbReference type="EMBL" id="ACL67084.1"/>
    </source>
</evidence>
<evidence type="ECO:0000256" key="1">
    <source>
        <dbReference type="SAM" id="Phobius"/>
    </source>
</evidence>
<proteinExistence type="predicted"/>
<dbReference type="HOGENOM" id="CLU_3113917_0_0_7"/>
<dbReference type="Proteomes" id="UP000007089">
    <property type="component" value="Chromosome"/>
</dbReference>
<keyword evidence="1" id="KW-0472">Membrane</keyword>
<dbReference type="RefSeq" id="WP_015934846.1">
    <property type="nucleotide sequence ID" value="NC_011891.1"/>
</dbReference>
<keyword evidence="3" id="KW-1185">Reference proteome</keyword>